<accession>A0ACC2QF14</accession>
<keyword evidence="2" id="KW-1185">Reference proteome</keyword>
<comment type="caution">
    <text evidence="1">The sequence shown here is derived from an EMBL/GenBank/DDBJ whole genome shotgun (WGS) entry which is preliminary data.</text>
</comment>
<dbReference type="Proteomes" id="UP001231649">
    <property type="component" value="Chromosome 4"/>
</dbReference>
<organism evidence="1 2">
    <name type="scientific">Mythimna loreyi</name>
    <dbReference type="NCBI Taxonomy" id="667449"/>
    <lineage>
        <taxon>Eukaryota</taxon>
        <taxon>Metazoa</taxon>
        <taxon>Ecdysozoa</taxon>
        <taxon>Arthropoda</taxon>
        <taxon>Hexapoda</taxon>
        <taxon>Insecta</taxon>
        <taxon>Pterygota</taxon>
        <taxon>Neoptera</taxon>
        <taxon>Endopterygota</taxon>
        <taxon>Lepidoptera</taxon>
        <taxon>Glossata</taxon>
        <taxon>Ditrysia</taxon>
        <taxon>Noctuoidea</taxon>
        <taxon>Noctuidae</taxon>
        <taxon>Noctuinae</taxon>
        <taxon>Hadenini</taxon>
        <taxon>Mythimna</taxon>
    </lineage>
</organism>
<evidence type="ECO:0000313" key="2">
    <source>
        <dbReference type="Proteomes" id="UP001231649"/>
    </source>
</evidence>
<gene>
    <name evidence="1" type="ORF">PYW08_013244</name>
</gene>
<sequence>MLKNKMCVTRWVLAMVALHVAVVHSWDIAIGVKDQLIFYTNGIKTSSINLISQNPTSLVYDELHNMMLYVDKQNNNDAVCGYDLSSKDNKCFIKRNGRNIQGLAFDPVTEIIFFTDTKEKSINWFSLKPGCNNNVYGNLLIKSDSKIPADIAVDSCGGYIYWTYKEGPIERARFNGSERKVEFSNSWSQFSIFVDQQIKKLFYFDVCNSCTNNNGWLQYRRFNDSSTYVYLSNFYGTQCRSKVLTVSKDYVYWKNSTGSYDSIWQLSKTAKQYVEPKEINKIYDDKILGIVANYKIQDQAKGLEDCEALSSLIPKLTVPPGYTGEQTNVSACDNYCFNGNCSFNGEGIPKCRCNAGYSGQRCEINVCYNYCLNDGECSLNEEDEPTCQCAGDHAGVRCETGTSDTPPSTPPTNALAKRNLTINDLLSSWRKSNSKMYLTVEV</sequence>
<reference evidence="1" key="1">
    <citation type="submission" date="2023-03" db="EMBL/GenBank/DDBJ databases">
        <title>Chromosome-level genomes of two armyworms, Mythimna separata and Mythimna loreyi, provide insights into the biosynthesis and reception of sex pheromones.</title>
        <authorList>
            <person name="Zhao H."/>
        </authorList>
    </citation>
    <scope>NUCLEOTIDE SEQUENCE</scope>
    <source>
        <strain evidence="1">BeijingLab</strain>
    </source>
</reference>
<dbReference type="EMBL" id="CM056780">
    <property type="protein sequence ID" value="KAJ8715959.1"/>
    <property type="molecule type" value="Genomic_DNA"/>
</dbReference>
<protein>
    <submittedName>
        <fullName evidence="1">Uncharacterized protein</fullName>
    </submittedName>
</protein>
<evidence type="ECO:0000313" key="1">
    <source>
        <dbReference type="EMBL" id="KAJ8715959.1"/>
    </source>
</evidence>
<proteinExistence type="predicted"/>
<name>A0ACC2QF14_9NEOP</name>